<feature type="DNA-binding region" description="H-T-H motif" evidence="2">
    <location>
        <begin position="28"/>
        <end position="47"/>
    </location>
</feature>
<protein>
    <submittedName>
        <fullName evidence="4">TetR/AcrR family transcriptional regulator</fullName>
    </submittedName>
</protein>
<name>A0AB39VIW5_9FUSO</name>
<dbReference type="AlphaFoldDB" id="A0AB39VIW5"/>
<evidence type="ECO:0000313" key="4">
    <source>
        <dbReference type="EMBL" id="XDU67688.1"/>
    </source>
</evidence>
<dbReference type="RefSeq" id="WP_314079513.1">
    <property type="nucleotide sequence ID" value="NZ_CP165644.1"/>
</dbReference>
<gene>
    <name evidence="4" type="ORF">AB8B22_04535</name>
</gene>
<sequence>MPKLKFTKEIIVNAAYDILKEEGFENISARKIAKKLNCSTAPIYFNFETVEEVKKEVINLCEKKLNKYLYGNYSQRKILNASIGFVIFAREEKELFKTIFLNITERFKKLYNETLDYLLTQESLLLSFPNLTFEEGKEIINKLWYFIFGYATLVCTSFSNEEKKNETDKVIEEKIIGMSKYFKMENFK</sequence>
<dbReference type="InterPro" id="IPR009057">
    <property type="entry name" value="Homeodomain-like_sf"/>
</dbReference>
<dbReference type="EMBL" id="CP165644">
    <property type="protein sequence ID" value="XDU67688.1"/>
    <property type="molecule type" value="Genomic_DNA"/>
</dbReference>
<proteinExistence type="predicted"/>
<dbReference type="SUPFAM" id="SSF46689">
    <property type="entry name" value="Homeodomain-like"/>
    <property type="match status" value="1"/>
</dbReference>
<keyword evidence="1 2" id="KW-0238">DNA-binding</keyword>
<feature type="domain" description="HTH tetR-type" evidence="3">
    <location>
        <begin position="5"/>
        <end position="65"/>
    </location>
</feature>
<accession>A0AB39VIW5</accession>
<evidence type="ECO:0000256" key="1">
    <source>
        <dbReference type="ARBA" id="ARBA00023125"/>
    </source>
</evidence>
<dbReference type="GO" id="GO:0003677">
    <property type="term" value="F:DNA binding"/>
    <property type="evidence" value="ECO:0007669"/>
    <property type="project" value="UniProtKB-UniRule"/>
</dbReference>
<evidence type="ECO:0000259" key="3">
    <source>
        <dbReference type="PROSITE" id="PS50977"/>
    </source>
</evidence>
<dbReference type="KEGG" id="lrug:AB8B22_04535"/>
<organism evidence="4">
    <name type="scientific">Leptotrichia rugosa</name>
    <dbReference type="NCBI Taxonomy" id="3239302"/>
    <lineage>
        <taxon>Bacteria</taxon>
        <taxon>Fusobacteriati</taxon>
        <taxon>Fusobacteriota</taxon>
        <taxon>Fusobacteriia</taxon>
        <taxon>Fusobacteriales</taxon>
        <taxon>Leptotrichiaceae</taxon>
        <taxon>Leptotrichia</taxon>
    </lineage>
</organism>
<dbReference type="Gene3D" id="1.10.357.10">
    <property type="entry name" value="Tetracycline Repressor, domain 2"/>
    <property type="match status" value="1"/>
</dbReference>
<evidence type="ECO:0000256" key="2">
    <source>
        <dbReference type="PROSITE-ProRule" id="PRU00335"/>
    </source>
</evidence>
<dbReference type="PROSITE" id="PS50977">
    <property type="entry name" value="HTH_TETR_2"/>
    <property type="match status" value="1"/>
</dbReference>
<reference evidence="4" key="1">
    <citation type="submission" date="2024-07" db="EMBL/GenBank/DDBJ databases">
        <authorList>
            <person name="Li X.-J."/>
            <person name="Wang X."/>
        </authorList>
    </citation>
    <scope>NUCLEOTIDE SEQUENCE</scope>
    <source>
        <strain evidence="4">HSP-334</strain>
    </source>
</reference>
<dbReference type="InterPro" id="IPR001647">
    <property type="entry name" value="HTH_TetR"/>
</dbReference>